<dbReference type="InterPro" id="IPR013762">
    <property type="entry name" value="Integrase-like_cat_sf"/>
</dbReference>
<dbReference type="Gene3D" id="1.10.443.10">
    <property type="entry name" value="Intergrase catalytic core"/>
    <property type="match status" value="1"/>
</dbReference>
<dbReference type="PROSITE" id="PS51898">
    <property type="entry name" value="TYR_RECOMBINASE"/>
    <property type="match status" value="1"/>
</dbReference>
<dbReference type="GO" id="GO:0003677">
    <property type="term" value="F:DNA binding"/>
    <property type="evidence" value="ECO:0007669"/>
    <property type="project" value="InterPro"/>
</dbReference>
<keyword evidence="1" id="KW-0233">DNA recombination</keyword>
<reference evidence="3" key="1">
    <citation type="submission" date="2020-09" db="EMBL/GenBank/DDBJ databases">
        <title>Iningainema tapete sp. nov. (Scytonemataceae, Cyanobacteria) from greenhouses in central Florida (USA) produces two types of nodularin with biosynthetic potential for microcystin-LR and anabaenopeptins.</title>
        <authorList>
            <person name="Berthold D.E."/>
            <person name="Lefler F.W."/>
            <person name="Huang I.-S."/>
            <person name="Abdulla H."/>
            <person name="Zimba P.V."/>
            <person name="Laughinghouse H.D. IV."/>
        </authorList>
    </citation>
    <scope>NUCLEOTIDE SEQUENCE</scope>
    <source>
        <strain evidence="3">BLCCT55</strain>
    </source>
</reference>
<comment type="caution">
    <text evidence="3">The sequence shown here is derived from an EMBL/GenBank/DDBJ whole genome shotgun (WGS) entry which is preliminary data.</text>
</comment>
<protein>
    <submittedName>
        <fullName evidence="3">Phage integrase family protein</fullName>
    </submittedName>
</protein>
<evidence type="ECO:0000313" key="4">
    <source>
        <dbReference type="Proteomes" id="UP000629098"/>
    </source>
</evidence>
<feature type="domain" description="Tyr recombinase" evidence="2">
    <location>
        <begin position="124"/>
        <end position="308"/>
    </location>
</feature>
<sequence>MSATSVDGLVLTTPLALTEHPASVYLSSLGESSEVTMRYSLNLIAKLLTDGKADYLTLNWAALRYKHTAAIRSALVKNYEPATVNKALCALRRVLKEALRLELMSPADYTRAVDIDSVRVSKELRGRALAQSEINALMKICFKDLTGAGFRDAALIGILRGTGLRRSEVANLYLKNFNAQTGEIKIVAGKGRVDRTVYLPETAVKIVNDWVEIRTTAPGPLLCHVNKAGRVILKKLTPQAIMMILKKRQAEAGVEGFSPHDLRRTFVSDLLDAGVDIGTVQNLAGHSSPAITVRYDRRGEERKRRAVESLHIPQR</sequence>
<dbReference type="InterPro" id="IPR050090">
    <property type="entry name" value="Tyrosine_recombinase_XerCD"/>
</dbReference>
<dbReference type="InterPro" id="IPR002104">
    <property type="entry name" value="Integrase_catalytic"/>
</dbReference>
<dbReference type="GO" id="GO:0015074">
    <property type="term" value="P:DNA integration"/>
    <property type="evidence" value="ECO:0007669"/>
    <property type="project" value="InterPro"/>
</dbReference>
<dbReference type="PANTHER" id="PTHR30349">
    <property type="entry name" value="PHAGE INTEGRASE-RELATED"/>
    <property type="match status" value="1"/>
</dbReference>
<dbReference type="EMBL" id="JACXAE010000132">
    <property type="protein sequence ID" value="MBD2778636.1"/>
    <property type="molecule type" value="Genomic_DNA"/>
</dbReference>
<dbReference type="Proteomes" id="UP000629098">
    <property type="component" value="Unassembled WGS sequence"/>
</dbReference>
<keyword evidence="4" id="KW-1185">Reference proteome</keyword>
<evidence type="ECO:0000259" key="2">
    <source>
        <dbReference type="PROSITE" id="PS51898"/>
    </source>
</evidence>
<dbReference type="GO" id="GO:0006310">
    <property type="term" value="P:DNA recombination"/>
    <property type="evidence" value="ECO:0007669"/>
    <property type="project" value="UniProtKB-KW"/>
</dbReference>
<gene>
    <name evidence="3" type="ORF">ICL16_42980</name>
</gene>
<proteinExistence type="predicted"/>
<dbReference type="PANTHER" id="PTHR30349:SF90">
    <property type="entry name" value="TYROSINE RECOMBINASE XERD"/>
    <property type="match status" value="1"/>
</dbReference>
<dbReference type="InterPro" id="IPR011010">
    <property type="entry name" value="DNA_brk_join_enz"/>
</dbReference>
<evidence type="ECO:0000313" key="3">
    <source>
        <dbReference type="EMBL" id="MBD2778636.1"/>
    </source>
</evidence>
<dbReference type="CDD" id="cd00397">
    <property type="entry name" value="DNA_BRE_C"/>
    <property type="match status" value="1"/>
</dbReference>
<accession>A0A8J7CBR1</accession>
<dbReference type="AlphaFoldDB" id="A0A8J7CBR1"/>
<name>A0A8J7CBR1_9CYAN</name>
<evidence type="ECO:0000256" key="1">
    <source>
        <dbReference type="ARBA" id="ARBA00023172"/>
    </source>
</evidence>
<dbReference type="Pfam" id="PF00589">
    <property type="entry name" value="Phage_integrase"/>
    <property type="match status" value="1"/>
</dbReference>
<dbReference type="RefSeq" id="WP_190838578.1">
    <property type="nucleotide sequence ID" value="NZ_CAWPPI010000132.1"/>
</dbReference>
<organism evidence="3 4">
    <name type="scientific">Iningainema tapete BLCC-T55</name>
    <dbReference type="NCBI Taxonomy" id="2748662"/>
    <lineage>
        <taxon>Bacteria</taxon>
        <taxon>Bacillati</taxon>
        <taxon>Cyanobacteriota</taxon>
        <taxon>Cyanophyceae</taxon>
        <taxon>Nostocales</taxon>
        <taxon>Scytonemataceae</taxon>
        <taxon>Iningainema tapete</taxon>
    </lineage>
</organism>
<dbReference type="SUPFAM" id="SSF56349">
    <property type="entry name" value="DNA breaking-rejoining enzymes"/>
    <property type="match status" value="1"/>
</dbReference>